<feature type="compositionally biased region" description="Basic and acidic residues" evidence="1">
    <location>
        <begin position="82"/>
        <end position="105"/>
    </location>
</feature>
<accession>A0ABT3Z9A2</accession>
<organism evidence="2 3">
    <name type="scientific">Hoeflea algicola</name>
    <dbReference type="NCBI Taxonomy" id="2983763"/>
    <lineage>
        <taxon>Bacteria</taxon>
        <taxon>Pseudomonadati</taxon>
        <taxon>Pseudomonadota</taxon>
        <taxon>Alphaproteobacteria</taxon>
        <taxon>Hyphomicrobiales</taxon>
        <taxon>Rhizobiaceae</taxon>
        <taxon>Hoeflea</taxon>
    </lineage>
</organism>
<dbReference type="RefSeq" id="WP_267653914.1">
    <property type="nucleotide sequence ID" value="NZ_JAOVZR010000001.1"/>
</dbReference>
<keyword evidence="3" id="KW-1185">Reference proteome</keyword>
<dbReference type="EMBL" id="JAOVZR010000001">
    <property type="protein sequence ID" value="MCY0148345.1"/>
    <property type="molecule type" value="Genomic_DNA"/>
</dbReference>
<evidence type="ECO:0000256" key="1">
    <source>
        <dbReference type="SAM" id="MobiDB-lite"/>
    </source>
</evidence>
<dbReference type="Proteomes" id="UP001073227">
    <property type="component" value="Unassembled WGS sequence"/>
</dbReference>
<protein>
    <submittedName>
        <fullName evidence="2">Uncharacterized protein</fullName>
    </submittedName>
</protein>
<sequence length="306" mass="32165">MSINIHIEVPEKSVQTGDASDYLARSMAALGFYRGRTSDKGEAPVTAKDADETPEQKEDGVVVDTGFEVPVAEPGGNVFADTKQEAPTRERGKPSEGRKRRTKEEIAEDEAADAADAAAAASKPAISTGENRVGPEDDAETEAADAADEAAETESTGLAPIDQLRRAMGAYQKKFGMAEAVKLVEEGGLIGRGITDIDEADIPAAVERVNAAVAGAKTETKAAAETPTATKEDAVAAMKRYALEFDGQNTDPANMPFTMEDCPKIFGMLFGAGITKISHVPADGYGKVVAAIDEAIQKDPFKRGAE</sequence>
<feature type="compositionally biased region" description="Acidic residues" evidence="1">
    <location>
        <begin position="136"/>
        <end position="152"/>
    </location>
</feature>
<evidence type="ECO:0000313" key="3">
    <source>
        <dbReference type="Proteomes" id="UP001073227"/>
    </source>
</evidence>
<feature type="region of interest" description="Disordered" evidence="1">
    <location>
        <begin position="34"/>
        <end position="160"/>
    </location>
</feature>
<feature type="compositionally biased region" description="Basic and acidic residues" evidence="1">
    <location>
        <begin position="36"/>
        <end position="60"/>
    </location>
</feature>
<name>A0ABT3Z9A2_9HYPH</name>
<proteinExistence type="predicted"/>
<comment type="caution">
    <text evidence="2">The sequence shown here is derived from an EMBL/GenBank/DDBJ whole genome shotgun (WGS) entry which is preliminary data.</text>
</comment>
<reference evidence="2" key="1">
    <citation type="submission" date="2022-10" db="EMBL/GenBank/DDBJ databases">
        <title>Hoeflea sp. G2-23, isolated from marine algae.</title>
        <authorList>
            <person name="Kristyanto S."/>
            <person name="Kim J.M."/>
            <person name="Jeon C.O."/>
        </authorList>
    </citation>
    <scope>NUCLEOTIDE SEQUENCE</scope>
    <source>
        <strain evidence="2">G2-23</strain>
    </source>
</reference>
<evidence type="ECO:0000313" key="2">
    <source>
        <dbReference type="EMBL" id="MCY0148345.1"/>
    </source>
</evidence>
<gene>
    <name evidence="2" type="ORF">OEG84_11640</name>
</gene>